<dbReference type="EMBL" id="JADBEM010000001">
    <property type="protein sequence ID" value="MBE1610739.1"/>
    <property type="molecule type" value="Genomic_DNA"/>
</dbReference>
<name>A0A927N299_9ACTN</name>
<evidence type="ECO:0000313" key="2">
    <source>
        <dbReference type="EMBL" id="MBE1610739.1"/>
    </source>
</evidence>
<dbReference type="Proteomes" id="UP000638648">
    <property type="component" value="Unassembled WGS sequence"/>
</dbReference>
<accession>A0A927N299</accession>
<gene>
    <name evidence="2" type="ORF">HEB94_007587</name>
</gene>
<reference evidence="2" key="1">
    <citation type="submission" date="2020-10" db="EMBL/GenBank/DDBJ databases">
        <title>Sequencing the genomes of 1000 actinobacteria strains.</title>
        <authorList>
            <person name="Klenk H.-P."/>
        </authorList>
    </citation>
    <scope>NUCLEOTIDE SEQUENCE</scope>
    <source>
        <strain evidence="2">DSM 45354</strain>
    </source>
</reference>
<keyword evidence="1" id="KW-0472">Membrane</keyword>
<feature type="transmembrane region" description="Helical" evidence="1">
    <location>
        <begin position="47"/>
        <end position="66"/>
    </location>
</feature>
<dbReference type="AlphaFoldDB" id="A0A927N299"/>
<protein>
    <submittedName>
        <fullName evidence="2">Uncharacterized protein</fullName>
    </submittedName>
</protein>
<keyword evidence="1" id="KW-1133">Transmembrane helix</keyword>
<keyword evidence="1" id="KW-0812">Transmembrane</keyword>
<evidence type="ECO:0000313" key="3">
    <source>
        <dbReference type="Proteomes" id="UP000638648"/>
    </source>
</evidence>
<sequence length="228" mass="23906">MSRTIALSRMRLVSYVAAQRAWAPWLTALALIFIAHAGGQARPNQAYAFSATILFAVFGWQAKLVLDTEPDEQRMLSRVTVGSPARELVSGLLAAAVSGLPALVLGVFVPLAVGALDLRGPVWGWLAFGVWIHLLAIVCGVGVGALASRALVRPTGWASLILVAAPVLVLVLGSRDAVIARLLVPPLFGAADLEPPADLGAMAVVSLQALAWAGVLIAVYAALRHRRS</sequence>
<organism evidence="2 3">
    <name type="scientific">Actinopolymorpha pittospori</name>
    <dbReference type="NCBI Taxonomy" id="648752"/>
    <lineage>
        <taxon>Bacteria</taxon>
        <taxon>Bacillati</taxon>
        <taxon>Actinomycetota</taxon>
        <taxon>Actinomycetes</taxon>
        <taxon>Propionibacteriales</taxon>
        <taxon>Actinopolymorphaceae</taxon>
        <taxon>Actinopolymorpha</taxon>
    </lineage>
</organism>
<feature type="transmembrane region" description="Helical" evidence="1">
    <location>
        <begin position="122"/>
        <end position="147"/>
    </location>
</feature>
<feature type="transmembrane region" description="Helical" evidence="1">
    <location>
        <begin position="87"/>
        <end position="116"/>
    </location>
</feature>
<feature type="transmembrane region" description="Helical" evidence="1">
    <location>
        <begin position="159"/>
        <end position="179"/>
    </location>
</feature>
<feature type="transmembrane region" description="Helical" evidence="1">
    <location>
        <begin position="199"/>
        <end position="223"/>
    </location>
</feature>
<dbReference type="RefSeq" id="WP_192754066.1">
    <property type="nucleotide sequence ID" value="NZ_BAABJL010000095.1"/>
</dbReference>
<keyword evidence="3" id="KW-1185">Reference proteome</keyword>
<evidence type="ECO:0000256" key="1">
    <source>
        <dbReference type="SAM" id="Phobius"/>
    </source>
</evidence>
<comment type="caution">
    <text evidence="2">The sequence shown here is derived from an EMBL/GenBank/DDBJ whole genome shotgun (WGS) entry which is preliminary data.</text>
</comment>
<proteinExistence type="predicted"/>